<dbReference type="PANTHER" id="PTHR13082:SF0">
    <property type="entry name" value="HISTONE DEACETYLASE COMPLEX SUBUNIT SAP18"/>
    <property type="match status" value="1"/>
</dbReference>
<dbReference type="OrthoDB" id="440566at2759"/>
<reference evidence="3 4" key="1">
    <citation type="journal article" date="2018" name="Nat. Ecol. Evol.">
        <title>Pezizomycetes genomes reveal the molecular basis of ectomycorrhizal truffle lifestyle.</title>
        <authorList>
            <person name="Murat C."/>
            <person name="Payen T."/>
            <person name="Noel B."/>
            <person name="Kuo A."/>
            <person name="Morin E."/>
            <person name="Chen J."/>
            <person name="Kohler A."/>
            <person name="Krizsan K."/>
            <person name="Balestrini R."/>
            <person name="Da Silva C."/>
            <person name="Montanini B."/>
            <person name="Hainaut M."/>
            <person name="Levati E."/>
            <person name="Barry K.W."/>
            <person name="Belfiori B."/>
            <person name="Cichocki N."/>
            <person name="Clum A."/>
            <person name="Dockter R.B."/>
            <person name="Fauchery L."/>
            <person name="Guy J."/>
            <person name="Iotti M."/>
            <person name="Le Tacon F."/>
            <person name="Lindquist E.A."/>
            <person name="Lipzen A."/>
            <person name="Malagnac F."/>
            <person name="Mello A."/>
            <person name="Molinier V."/>
            <person name="Miyauchi S."/>
            <person name="Poulain J."/>
            <person name="Riccioni C."/>
            <person name="Rubini A."/>
            <person name="Sitrit Y."/>
            <person name="Splivallo R."/>
            <person name="Traeger S."/>
            <person name="Wang M."/>
            <person name="Zifcakova L."/>
            <person name="Wipf D."/>
            <person name="Zambonelli A."/>
            <person name="Paolocci F."/>
            <person name="Nowrousian M."/>
            <person name="Ottonello S."/>
            <person name="Baldrian P."/>
            <person name="Spatafora J.W."/>
            <person name="Henrissat B."/>
            <person name="Nagy L.G."/>
            <person name="Aury J.M."/>
            <person name="Wincker P."/>
            <person name="Grigoriev I.V."/>
            <person name="Bonfante P."/>
            <person name="Martin F.M."/>
        </authorList>
    </citation>
    <scope>NUCLEOTIDE SEQUENCE [LARGE SCALE GENOMIC DNA]</scope>
    <source>
        <strain evidence="3 4">120613-1</strain>
    </source>
</reference>
<protein>
    <recommendedName>
        <fullName evidence="5">Sin3 associated polypeptide p18</fullName>
    </recommendedName>
</protein>
<feature type="region of interest" description="Disordered" evidence="2">
    <location>
        <begin position="206"/>
        <end position="259"/>
    </location>
</feature>
<comment type="similarity">
    <text evidence="1">Belongs to the SAP18 family.</text>
</comment>
<evidence type="ECO:0000313" key="4">
    <source>
        <dbReference type="Proteomes" id="UP000276215"/>
    </source>
</evidence>
<dbReference type="AlphaFoldDB" id="A0A3N4J676"/>
<organism evidence="3 4">
    <name type="scientific">Choiromyces venosus 120613-1</name>
    <dbReference type="NCBI Taxonomy" id="1336337"/>
    <lineage>
        <taxon>Eukaryota</taxon>
        <taxon>Fungi</taxon>
        <taxon>Dikarya</taxon>
        <taxon>Ascomycota</taxon>
        <taxon>Pezizomycotina</taxon>
        <taxon>Pezizomycetes</taxon>
        <taxon>Pezizales</taxon>
        <taxon>Tuberaceae</taxon>
        <taxon>Choiromyces</taxon>
    </lineage>
</organism>
<name>A0A3N4J676_9PEZI</name>
<dbReference type="InterPro" id="IPR042534">
    <property type="entry name" value="SAP18_sf"/>
</dbReference>
<dbReference type="EMBL" id="ML120446">
    <property type="protein sequence ID" value="RPA93793.1"/>
    <property type="molecule type" value="Genomic_DNA"/>
</dbReference>
<evidence type="ECO:0000256" key="2">
    <source>
        <dbReference type="SAM" id="MobiDB-lite"/>
    </source>
</evidence>
<gene>
    <name evidence="3" type="ORF">L873DRAFT_1837896</name>
</gene>
<accession>A0A3N4J676</accession>
<dbReference type="GO" id="GO:0005634">
    <property type="term" value="C:nucleus"/>
    <property type="evidence" value="ECO:0007669"/>
    <property type="project" value="TreeGrafter"/>
</dbReference>
<dbReference type="InterPro" id="IPR010516">
    <property type="entry name" value="SAP18"/>
</dbReference>
<dbReference type="PANTHER" id="PTHR13082">
    <property type="entry name" value="SAP18"/>
    <property type="match status" value="1"/>
</dbReference>
<feature type="compositionally biased region" description="Gly residues" evidence="2">
    <location>
        <begin position="212"/>
        <end position="226"/>
    </location>
</feature>
<proteinExistence type="inferred from homology"/>
<evidence type="ECO:0008006" key="5">
    <source>
        <dbReference type="Google" id="ProtNLM"/>
    </source>
</evidence>
<keyword evidence="4" id="KW-1185">Reference proteome</keyword>
<dbReference type="Pfam" id="PF06487">
    <property type="entry name" value="SAP18"/>
    <property type="match status" value="1"/>
</dbReference>
<dbReference type="Gene3D" id="3.10.20.550">
    <property type="entry name" value="ASAP complex, SAP18 subunit"/>
    <property type="match status" value="1"/>
</dbReference>
<feature type="compositionally biased region" description="Gly residues" evidence="2">
    <location>
        <begin position="235"/>
        <end position="251"/>
    </location>
</feature>
<sequence>MSAASPPTIATATAPIKVDRRRTTPFLLKLFYRQGGFHRLDDFRAHSQPREHVTIYTWRDCTLNELSVLLSQALPNICPPRSRCGFRLIFADTRYNTTRYTSKDLGAVVPNGDAALDNVGRKTLSEVSFVVGDWIDVCIYPEGHGGVGATGNGRGGFGGGRGGVLGGPRENGFGGFRVRGGARGAAMGGVSVPSGEWRRGERVEDNVPLQEGGNGGSGGGGGGGGIGRRDTVAVGRGGGGGYGRRGGGGGGGRDRRYRD</sequence>
<dbReference type="Proteomes" id="UP000276215">
    <property type="component" value="Unassembled WGS sequence"/>
</dbReference>
<dbReference type="STRING" id="1336337.A0A3N4J676"/>
<evidence type="ECO:0000313" key="3">
    <source>
        <dbReference type="EMBL" id="RPA93793.1"/>
    </source>
</evidence>
<evidence type="ECO:0000256" key="1">
    <source>
        <dbReference type="ARBA" id="ARBA00009143"/>
    </source>
</evidence>